<dbReference type="PANTHER" id="PTHR46300">
    <property type="entry name" value="P450, PUTATIVE (EUROFUNG)-RELATED-RELATED"/>
    <property type="match status" value="1"/>
</dbReference>
<proteinExistence type="inferred from homology"/>
<evidence type="ECO:0000256" key="6">
    <source>
        <dbReference type="ARBA" id="ARBA00023004"/>
    </source>
</evidence>
<dbReference type="GO" id="GO:0004497">
    <property type="term" value="F:monooxygenase activity"/>
    <property type="evidence" value="ECO:0007669"/>
    <property type="project" value="UniProtKB-KW"/>
</dbReference>
<evidence type="ECO:0000256" key="1">
    <source>
        <dbReference type="ARBA" id="ARBA00001971"/>
    </source>
</evidence>
<dbReference type="SUPFAM" id="SSF48264">
    <property type="entry name" value="Cytochrome P450"/>
    <property type="match status" value="1"/>
</dbReference>
<dbReference type="GO" id="GO:0020037">
    <property type="term" value="F:heme binding"/>
    <property type="evidence" value="ECO:0007669"/>
    <property type="project" value="InterPro"/>
</dbReference>
<keyword evidence="5" id="KW-0560">Oxidoreductase</keyword>
<comment type="cofactor">
    <cofactor evidence="1">
        <name>heme</name>
        <dbReference type="ChEBI" id="CHEBI:30413"/>
    </cofactor>
</comment>
<dbReference type="AlphaFoldDB" id="A0A5M3N4A7"/>
<dbReference type="InterPro" id="IPR050364">
    <property type="entry name" value="Cytochrome_P450_fung"/>
</dbReference>
<evidence type="ECO:0000256" key="7">
    <source>
        <dbReference type="ARBA" id="ARBA00023033"/>
    </source>
</evidence>
<dbReference type="GO" id="GO:0005506">
    <property type="term" value="F:iron ion binding"/>
    <property type="evidence" value="ECO:0007669"/>
    <property type="project" value="InterPro"/>
</dbReference>
<evidence type="ECO:0000313" key="8">
    <source>
        <dbReference type="EMBL" id="EIW85685.1"/>
    </source>
</evidence>
<dbReference type="GeneID" id="19199411"/>
<dbReference type="Pfam" id="PF00067">
    <property type="entry name" value="p450"/>
    <property type="match status" value="1"/>
</dbReference>
<evidence type="ECO:0000313" key="9">
    <source>
        <dbReference type="Proteomes" id="UP000053558"/>
    </source>
</evidence>
<evidence type="ECO:0000256" key="2">
    <source>
        <dbReference type="ARBA" id="ARBA00010617"/>
    </source>
</evidence>
<keyword evidence="9" id="KW-1185">Reference proteome</keyword>
<organism evidence="8 9">
    <name type="scientific">Coniophora puteana (strain RWD-64-598)</name>
    <name type="common">Brown rot fungus</name>
    <dbReference type="NCBI Taxonomy" id="741705"/>
    <lineage>
        <taxon>Eukaryota</taxon>
        <taxon>Fungi</taxon>
        <taxon>Dikarya</taxon>
        <taxon>Basidiomycota</taxon>
        <taxon>Agaricomycotina</taxon>
        <taxon>Agaricomycetes</taxon>
        <taxon>Agaricomycetidae</taxon>
        <taxon>Boletales</taxon>
        <taxon>Coniophorineae</taxon>
        <taxon>Coniophoraceae</taxon>
        <taxon>Coniophora</taxon>
    </lineage>
</organism>
<sequence>MDPTTASICIGLAPALALGIWLGNRRNSASFRPAPLPPGPKGLPIVGSTFSIDSTNPGWTFIEWEQEYGEIVHCQYFGRDVIILNSKHIAEDLLERRSRIYSDRAGYSALASYGILFDTAMIPYGDEWRTHRKLYKQIMRQTAVPTYHTAFASNACKLVSDLTALPDRYPSHLDSYSAGNIMHVVCGQEIEDRDEVVGLVARTAERFVRITADRFVATVNVFPFLKYIPSWLPGGIFNALDSMKLNESLGRVLHRLLSQQDADGNFLLRQLKEHVEEDIIQRSVKDVCTTSFVAGLD</sequence>
<keyword evidence="6" id="KW-0408">Iron</keyword>
<dbReference type="OrthoDB" id="1103324at2759"/>
<comment type="similarity">
    <text evidence="2">Belongs to the cytochrome P450 family.</text>
</comment>
<dbReference type="EMBL" id="JH711574">
    <property type="protein sequence ID" value="EIW85685.1"/>
    <property type="molecule type" value="Genomic_DNA"/>
</dbReference>
<dbReference type="Gene3D" id="1.10.630.10">
    <property type="entry name" value="Cytochrome P450"/>
    <property type="match status" value="1"/>
</dbReference>
<accession>A0A5M3N4A7</accession>
<evidence type="ECO:0000256" key="4">
    <source>
        <dbReference type="ARBA" id="ARBA00022723"/>
    </source>
</evidence>
<evidence type="ECO:0000256" key="3">
    <source>
        <dbReference type="ARBA" id="ARBA00022617"/>
    </source>
</evidence>
<protein>
    <submittedName>
        <fullName evidence="8">Cytochrome P450</fullName>
    </submittedName>
</protein>
<reference evidence="9" key="1">
    <citation type="journal article" date="2012" name="Science">
        <title>The Paleozoic origin of enzymatic lignin decomposition reconstructed from 31 fungal genomes.</title>
        <authorList>
            <person name="Floudas D."/>
            <person name="Binder M."/>
            <person name="Riley R."/>
            <person name="Barry K."/>
            <person name="Blanchette R.A."/>
            <person name="Henrissat B."/>
            <person name="Martinez A.T."/>
            <person name="Otillar R."/>
            <person name="Spatafora J.W."/>
            <person name="Yadav J.S."/>
            <person name="Aerts A."/>
            <person name="Benoit I."/>
            <person name="Boyd A."/>
            <person name="Carlson A."/>
            <person name="Copeland A."/>
            <person name="Coutinho P.M."/>
            <person name="de Vries R.P."/>
            <person name="Ferreira P."/>
            <person name="Findley K."/>
            <person name="Foster B."/>
            <person name="Gaskell J."/>
            <person name="Glotzer D."/>
            <person name="Gorecki P."/>
            <person name="Heitman J."/>
            <person name="Hesse C."/>
            <person name="Hori C."/>
            <person name="Igarashi K."/>
            <person name="Jurgens J.A."/>
            <person name="Kallen N."/>
            <person name="Kersten P."/>
            <person name="Kohler A."/>
            <person name="Kuees U."/>
            <person name="Kumar T.K.A."/>
            <person name="Kuo A."/>
            <person name="LaButti K."/>
            <person name="Larrondo L.F."/>
            <person name="Lindquist E."/>
            <person name="Ling A."/>
            <person name="Lombard V."/>
            <person name="Lucas S."/>
            <person name="Lundell T."/>
            <person name="Martin R."/>
            <person name="McLaughlin D.J."/>
            <person name="Morgenstern I."/>
            <person name="Morin E."/>
            <person name="Murat C."/>
            <person name="Nagy L.G."/>
            <person name="Nolan M."/>
            <person name="Ohm R.A."/>
            <person name="Patyshakuliyeva A."/>
            <person name="Rokas A."/>
            <person name="Ruiz-Duenas F.J."/>
            <person name="Sabat G."/>
            <person name="Salamov A."/>
            <person name="Samejima M."/>
            <person name="Schmutz J."/>
            <person name="Slot J.C."/>
            <person name="St John F."/>
            <person name="Stenlid J."/>
            <person name="Sun H."/>
            <person name="Sun S."/>
            <person name="Syed K."/>
            <person name="Tsang A."/>
            <person name="Wiebenga A."/>
            <person name="Young D."/>
            <person name="Pisabarro A."/>
            <person name="Eastwood D.C."/>
            <person name="Martin F."/>
            <person name="Cullen D."/>
            <person name="Grigoriev I.V."/>
            <person name="Hibbett D.S."/>
        </authorList>
    </citation>
    <scope>NUCLEOTIDE SEQUENCE [LARGE SCALE GENOMIC DNA]</scope>
    <source>
        <strain evidence="9">RWD-64-598 SS2</strain>
    </source>
</reference>
<dbReference type="KEGG" id="cput:CONPUDRAFT_118657"/>
<gene>
    <name evidence="8" type="ORF">CONPUDRAFT_118657</name>
</gene>
<dbReference type="Proteomes" id="UP000053558">
    <property type="component" value="Unassembled WGS sequence"/>
</dbReference>
<comment type="caution">
    <text evidence="8">The sequence shown here is derived from an EMBL/GenBank/DDBJ whole genome shotgun (WGS) entry which is preliminary data.</text>
</comment>
<dbReference type="GO" id="GO:0016705">
    <property type="term" value="F:oxidoreductase activity, acting on paired donors, with incorporation or reduction of molecular oxygen"/>
    <property type="evidence" value="ECO:0007669"/>
    <property type="project" value="InterPro"/>
</dbReference>
<evidence type="ECO:0000256" key="5">
    <source>
        <dbReference type="ARBA" id="ARBA00023002"/>
    </source>
</evidence>
<dbReference type="InterPro" id="IPR001128">
    <property type="entry name" value="Cyt_P450"/>
</dbReference>
<keyword evidence="7" id="KW-0503">Monooxygenase</keyword>
<keyword evidence="4" id="KW-0479">Metal-binding</keyword>
<feature type="non-terminal residue" evidence="8">
    <location>
        <position position="297"/>
    </location>
</feature>
<dbReference type="OMA" id="YSAGNIM"/>
<dbReference type="RefSeq" id="XP_007765096.1">
    <property type="nucleotide sequence ID" value="XM_007766906.1"/>
</dbReference>
<dbReference type="InterPro" id="IPR036396">
    <property type="entry name" value="Cyt_P450_sf"/>
</dbReference>
<keyword evidence="3" id="KW-0349">Heme</keyword>
<dbReference type="PANTHER" id="PTHR46300:SF7">
    <property type="entry name" value="P450, PUTATIVE (EUROFUNG)-RELATED"/>
    <property type="match status" value="1"/>
</dbReference>
<name>A0A5M3N4A7_CONPW</name>